<comment type="caution">
    <text evidence="1">The sequence shown here is derived from an EMBL/GenBank/DDBJ whole genome shotgun (WGS) entry which is preliminary data.</text>
</comment>
<dbReference type="Proteomes" id="UP000637980">
    <property type="component" value="Unassembled WGS sequence"/>
</dbReference>
<proteinExistence type="predicted"/>
<dbReference type="EMBL" id="BMXE01000008">
    <property type="protein sequence ID" value="GHB44701.1"/>
    <property type="molecule type" value="Genomic_DNA"/>
</dbReference>
<accession>A0ABQ3ETR0</accession>
<name>A0ABQ3ETR0_9HYPH</name>
<keyword evidence="2" id="KW-1185">Reference proteome</keyword>
<sequence>MTGTEEAIGIGVTTGMTEGADTEIITITAGYTGLERIHGILTVEALTVGATNAFVRIWSG</sequence>
<protein>
    <submittedName>
        <fullName evidence="1">Uncharacterized protein</fullName>
    </submittedName>
</protein>
<organism evidence="1 2">
    <name type="scientific">Pseudovibrio japonicus</name>
    <dbReference type="NCBI Taxonomy" id="366534"/>
    <lineage>
        <taxon>Bacteria</taxon>
        <taxon>Pseudomonadati</taxon>
        <taxon>Pseudomonadota</taxon>
        <taxon>Alphaproteobacteria</taxon>
        <taxon>Hyphomicrobiales</taxon>
        <taxon>Stappiaceae</taxon>
        <taxon>Pseudovibrio</taxon>
    </lineage>
</organism>
<evidence type="ECO:0000313" key="1">
    <source>
        <dbReference type="EMBL" id="GHB44701.1"/>
    </source>
</evidence>
<evidence type="ECO:0000313" key="2">
    <source>
        <dbReference type="Proteomes" id="UP000637980"/>
    </source>
</evidence>
<gene>
    <name evidence="1" type="ORF">GCM10007094_37550</name>
</gene>
<reference evidence="2" key="1">
    <citation type="journal article" date="2019" name="Int. J. Syst. Evol. Microbiol.">
        <title>The Global Catalogue of Microorganisms (GCM) 10K type strain sequencing project: providing services to taxonomists for standard genome sequencing and annotation.</title>
        <authorList>
            <consortium name="The Broad Institute Genomics Platform"/>
            <consortium name="The Broad Institute Genome Sequencing Center for Infectious Disease"/>
            <person name="Wu L."/>
            <person name="Ma J."/>
        </authorList>
    </citation>
    <scope>NUCLEOTIDE SEQUENCE [LARGE SCALE GENOMIC DNA]</scope>
    <source>
        <strain evidence="2">KCTC 12861</strain>
    </source>
</reference>